<name>A0ABR9X166_9RHOB</name>
<organism evidence="1 2">
    <name type="scientific">Salipiger mangrovisoli</name>
    <dbReference type="NCBI Taxonomy" id="2865933"/>
    <lineage>
        <taxon>Bacteria</taxon>
        <taxon>Pseudomonadati</taxon>
        <taxon>Pseudomonadota</taxon>
        <taxon>Alphaproteobacteria</taxon>
        <taxon>Rhodobacterales</taxon>
        <taxon>Roseobacteraceae</taxon>
        <taxon>Salipiger</taxon>
    </lineage>
</organism>
<protein>
    <submittedName>
        <fullName evidence="1">Uncharacterized protein</fullName>
    </submittedName>
</protein>
<proteinExistence type="predicted"/>
<gene>
    <name evidence="1" type="ORF">IQ782_10485</name>
</gene>
<accession>A0ABR9X166</accession>
<keyword evidence="2" id="KW-1185">Reference proteome</keyword>
<comment type="caution">
    <text evidence="1">The sequence shown here is derived from an EMBL/GenBank/DDBJ whole genome shotgun (WGS) entry which is preliminary data.</text>
</comment>
<sequence>MADRRSPPDHPPLQTIRQLETLLSRLHSRATALQKSGLRELDIHSVEVLRQYSETGLTILRGMLHGLDEGEAEDALERATELAAFLGEERDHGGLLRDLPQAQTDARNEADALPAGQKRTAALKLIRTIPSIIRDLTAAPALAERVQDDVRVWRDAQTTKETPMPSNENEFGGIAAILQDISRQIGFIGARSSGQTVGTTAGAGSFRNVGAQLTASLDALSLPREGVQFTGEGRSIAAADMLIDGLMDNYRQETRNGLTVFVPGRTEGRAPSRSLPVDVLAGASRVAARLVRSEGDVILDILDRLPDMTRFELRAGVPSLRSVRDRVAVQFDDLDEVMGDPLGVNLPQALSVISRAIKATLDFVDYANLEGELSDQFERVDLGRMLGGRRAETNDDEVSLRRSVAQSEELRSEIRELAEAYKRLCGYVSRPLSDTLGRSAARLDRQLSAINRSALDLRATLDRFGTSQAEQDLIMIIENMSVRVKYPSGGDEADFEMSVGQLLGWIIKTSADSRGQSGRITALETPDLVILSKELAAQSKALGLLAKDEGLHRFALGLGSVKRQIEELQALVDGAAANAATLAGR</sequence>
<evidence type="ECO:0000313" key="2">
    <source>
        <dbReference type="Proteomes" id="UP000607796"/>
    </source>
</evidence>
<dbReference type="RefSeq" id="WP_194134584.1">
    <property type="nucleotide sequence ID" value="NZ_JADFFK010000007.1"/>
</dbReference>
<reference evidence="1 2" key="1">
    <citation type="journal article" date="2021" name="Int. J. Syst. Evol. Microbiol.">
        <title>Salipiger mangrovisoli sp. nov., isolated from mangrove soil and the proposal for the reclassification of Paraphaeobacter pallidus as Salipiger pallidus comb. nov.</title>
        <authorList>
            <person name="Du J."/>
            <person name="Liu Y."/>
            <person name="Pei T."/>
            <person name="Deng M.R."/>
            <person name="Zhu H."/>
        </authorList>
    </citation>
    <scope>NUCLEOTIDE SEQUENCE [LARGE SCALE GENOMIC DNA]</scope>
    <source>
        <strain evidence="1 2">6D45A</strain>
    </source>
</reference>
<dbReference type="EMBL" id="JADFFK010000007">
    <property type="protein sequence ID" value="MBE9637266.1"/>
    <property type="molecule type" value="Genomic_DNA"/>
</dbReference>
<evidence type="ECO:0000313" key="1">
    <source>
        <dbReference type="EMBL" id="MBE9637266.1"/>
    </source>
</evidence>
<dbReference type="Proteomes" id="UP000607796">
    <property type="component" value="Unassembled WGS sequence"/>
</dbReference>